<dbReference type="Proteomes" id="UP000281553">
    <property type="component" value="Unassembled WGS sequence"/>
</dbReference>
<evidence type="ECO:0000313" key="2">
    <source>
        <dbReference type="EMBL" id="VDK30976.1"/>
    </source>
</evidence>
<evidence type="ECO:0008006" key="4">
    <source>
        <dbReference type="Google" id="ProtNLM"/>
    </source>
</evidence>
<organism evidence="2 3">
    <name type="scientific">Dibothriocephalus latus</name>
    <name type="common">Fish tapeworm</name>
    <name type="synonym">Diphyllobothrium latum</name>
    <dbReference type="NCBI Taxonomy" id="60516"/>
    <lineage>
        <taxon>Eukaryota</taxon>
        <taxon>Metazoa</taxon>
        <taxon>Spiralia</taxon>
        <taxon>Lophotrochozoa</taxon>
        <taxon>Platyhelminthes</taxon>
        <taxon>Cestoda</taxon>
        <taxon>Eucestoda</taxon>
        <taxon>Diphyllobothriidea</taxon>
        <taxon>Diphyllobothriidae</taxon>
        <taxon>Dibothriocephalus</taxon>
    </lineage>
</organism>
<dbReference type="OrthoDB" id="6251463at2759"/>
<keyword evidence="1" id="KW-0880">Kelch repeat</keyword>
<dbReference type="Pfam" id="PF01344">
    <property type="entry name" value="Kelch_1"/>
    <property type="match status" value="1"/>
</dbReference>
<evidence type="ECO:0000256" key="1">
    <source>
        <dbReference type="ARBA" id="ARBA00022441"/>
    </source>
</evidence>
<dbReference type="InterPro" id="IPR006652">
    <property type="entry name" value="Kelch_1"/>
</dbReference>
<dbReference type="Gene3D" id="2.120.10.80">
    <property type="entry name" value="Kelch-type beta propeller"/>
    <property type="match status" value="1"/>
</dbReference>
<reference evidence="2 3" key="1">
    <citation type="submission" date="2018-11" db="EMBL/GenBank/DDBJ databases">
        <authorList>
            <consortium name="Pathogen Informatics"/>
        </authorList>
    </citation>
    <scope>NUCLEOTIDE SEQUENCE [LARGE SCALE GENOMIC DNA]</scope>
</reference>
<keyword evidence="3" id="KW-1185">Reference proteome</keyword>
<accession>A0A3P6NVS3</accession>
<dbReference type="InterPro" id="IPR015915">
    <property type="entry name" value="Kelch-typ_b-propeller"/>
</dbReference>
<proteinExistence type="predicted"/>
<protein>
    <recommendedName>
        <fullName evidence="4">Kelch repeat protein</fullName>
    </recommendedName>
</protein>
<dbReference type="SUPFAM" id="SSF117281">
    <property type="entry name" value="Kelch motif"/>
    <property type="match status" value="1"/>
</dbReference>
<dbReference type="AlphaFoldDB" id="A0A3P6NVS3"/>
<dbReference type="EMBL" id="UYRU01000995">
    <property type="protein sequence ID" value="VDK30976.1"/>
    <property type="molecule type" value="Genomic_DNA"/>
</dbReference>
<evidence type="ECO:0000313" key="3">
    <source>
        <dbReference type="Proteomes" id="UP000281553"/>
    </source>
</evidence>
<name>A0A3P6NVS3_DIBLA</name>
<gene>
    <name evidence="2" type="ORF">DILT_LOCUS269</name>
</gene>
<dbReference type="SMART" id="SM00612">
    <property type="entry name" value="Kelch"/>
    <property type="match status" value="1"/>
</dbReference>
<sequence length="92" mass="10295">MEMRKHASYTVNGENVFVIGGWTPQQSSLATVKKFLVRERRWRDQAPLSIPRCTHAATAVRAGGEKTLIGVFGGYNGTHLPSCEVYDVSWDR</sequence>